<dbReference type="WBParaSite" id="PgR001X_g092_t04">
    <property type="protein sequence ID" value="PgR001X_g092_t04"/>
    <property type="gene ID" value="PgR001X_g092"/>
</dbReference>
<protein>
    <submittedName>
        <fullName evidence="2">Netrin-1</fullName>
    </submittedName>
</protein>
<evidence type="ECO:0000313" key="1">
    <source>
        <dbReference type="Proteomes" id="UP000887569"/>
    </source>
</evidence>
<dbReference type="Proteomes" id="UP000887569">
    <property type="component" value="Unplaced"/>
</dbReference>
<proteinExistence type="predicted"/>
<evidence type="ECO:0000313" key="2">
    <source>
        <dbReference type="WBParaSite" id="PgR001X_g092_t04"/>
    </source>
</evidence>
<accession>A0A915A4V4</accession>
<dbReference type="AlphaFoldDB" id="A0A915A4V4"/>
<name>A0A915A4V4_PARUN</name>
<keyword evidence="1" id="KW-1185">Reference proteome</keyword>
<reference evidence="2" key="1">
    <citation type="submission" date="2022-11" db="UniProtKB">
        <authorList>
            <consortium name="WormBaseParasite"/>
        </authorList>
    </citation>
    <scope>IDENTIFICATION</scope>
</reference>
<sequence>MVCFMRCGRSILLPIAGTKFVEAEKCRQKRHLSQGCFLNVRWHISITRSAASILTKSLQSVFTSILGLISKHHLPQFHRVISLISLFDGDYYVIGGITEHEYNLCVWEMFSDSSEFRLTLVQSMLESGDVMGMKLFITTA</sequence>
<organism evidence="1 2">
    <name type="scientific">Parascaris univalens</name>
    <name type="common">Nematode worm</name>
    <dbReference type="NCBI Taxonomy" id="6257"/>
    <lineage>
        <taxon>Eukaryota</taxon>
        <taxon>Metazoa</taxon>
        <taxon>Ecdysozoa</taxon>
        <taxon>Nematoda</taxon>
        <taxon>Chromadorea</taxon>
        <taxon>Rhabditida</taxon>
        <taxon>Spirurina</taxon>
        <taxon>Ascaridomorpha</taxon>
        <taxon>Ascaridoidea</taxon>
        <taxon>Ascarididae</taxon>
        <taxon>Parascaris</taxon>
    </lineage>
</organism>